<gene>
    <name evidence="2" type="ORF">OC25_20720</name>
</gene>
<name>A0A0C1FUD2_9SPHI</name>
<feature type="chain" id="PRO_5002132064" description="Outer membrane protein beta-barrel domain-containing protein" evidence="1">
    <location>
        <begin position="33"/>
        <end position="229"/>
    </location>
</feature>
<dbReference type="EMBL" id="JSYN01000028">
    <property type="protein sequence ID" value="KIA91484.1"/>
    <property type="molecule type" value="Genomic_DNA"/>
</dbReference>
<feature type="signal peptide" evidence="1">
    <location>
        <begin position="1"/>
        <end position="32"/>
    </location>
</feature>
<comment type="caution">
    <text evidence="2">The sequence shown here is derived from an EMBL/GenBank/DDBJ whole genome shotgun (WGS) entry which is preliminary data.</text>
</comment>
<proteinExistence type="predicted"/>
<evidence type="ECO:0000313" key="3">
    <source>
        <dbReference type="Proteomes" id="UP000031246"/>
    </source>
</evidence>
<evidence type="ECO:0000256" key="1">
    <source>
        <dbReference type="SAM" id="SignalP"/>
    </source>
</evidence>
<dbReference type="Proteomes" id="UP000031246">
    <property type="component" value="Unassembled WGS sequence"/>
</dbReference>
<reference evidence="2 3" key="1">
    <citation type="submission" date="2014-10" db="EMBL/GenBank/DDBJ databases">
        <title>Pedobacter Kyungheensis.</title>
        <authorList>
            <person name="Anderson B.M."/>
            <person name="Newman J.D."/>
        </authorList>
    </citation>
    <scope>NUCLEOTIDE SEQUENCE [LARGE SCALE GENOMIC DNA]</scope>
    <source>
        <strain evidence="2 3">KACC 16221</strain>
    </source>
</reference>
<keyword evidence="3" id="KW-1185">Reference proteome</keyword>
<protein>
    <recommendedName>
        <fullName evidence="4">Outer membrane protein beta-barrel domain-containing protein</fullName>
    </recommendedName>
</protein>
<organism evidence="2 3">
    <name type="scientific">Pedobacter kyungheensis</name>
    <dbReference type="NCBI Taxonomy" id="1069985"/>
    <lineage>
        <taxon>Bacteria</taxon>
        <taxon>Pseudomonadati</taxon>
        <taxon>Bacteroidota</taxon>
        <taxon>Sphingobacteriia</taxon>
        <taxon>Sphingobacteriales</taxon>
        <taxon>Sphingobacteriaceae</taxon>
        <taxon>Pedobacter</taxon>
    </lineage>
</organism>
<evidence type="ECO:0000313" key="2">
    <source>
        <dbReference type="EMBL" id="KIA91484.1"/>
    </source>
</evidence>
<evidence type="ECO:0008006" key="4">
    <source>
        <dbReference type="Google" id="ProtNLM"/>
    </source>
</evidence>
<keyword evidence="1" id="KW-0732">Signal</keyword>
<accession>A0A0C1FUD2</accession>
<dbReference type="AlphaFoldDB" id="A0A0C1FUD2"/>
<sequence length="229" mass="26230">MIIIDYTQKHNIMKPKLIIMALLCAVSWRCYAQTEKGTGFAGLSVSFGTSKQNSSAPSLNTFTVTPRGGYFLANNLAIGLELPLNLSKLRGESYISWDEEDGRYEDRYGPKEFSFGFSPFLRKYVDVKDHFKFFMQANLLLQVNTFNRIDEEGYLIKTDAKVKGYGASLSPGFTYSLSNHTTLEFSFPIVTFFHQNYYASESLYNYDKTNNLRLALQNFTPTFTVNYHF</sequence>